<name>A0A194W7A8_CYTMA</name>
<feature type="compositionally biased region" description="Pro residues" evidence="1">
    <location>
        <begin position="44"/>
        <end position="57"/>
    </location>
</feature>
<protein>
    <submittedName>
        <fullName evidence="2">Uncharacterized protein</fullName>
    </submittedName>
</protein>
<proteinExistence type="predicted"/>
<evidence type="ECO:0000313" key="2">
    <source>
        <dbReference type="EMBL" id="KUI71968.1"/>
    </source>
</evidence>
<accession>A0A194W7A8</accession>
<reference evidence="2" key="1">
    <citation type="submission" date="2014-12" db="EMBL/GenBank/DDBJ databases">
        <title>Genome Sequence of Valsa Canker Pathogens Uncovers a Specific Adaption of Colonization on Woody Bark.</title>
        <authorList>
            <person name="Yin Z."/>
            <person name="Liu H."/>
            <person name="Gao X."/>
            <person name="Li Z."/>
            <person name="Song N."/>
            <person name="Ke X."/>
            <person name="Dai Q."/>
            <person name="Wu Y."/>
            <person name="Sun Y."/>
            <person name="Xu J.-R."/>
            <person name="Kang Z.K."/>
            <person name="Wang L."/>
            <person name="Huang L."/>
        </authorList>
    </citation>
    <scope>NUCLEOTIDE SEQUENCE [LARGE SCALE GENOMIC DNA]</scope>
    <source>
        <strain evidence="2">03-8</strain>
    </source>
</reference>
<keyword evidence="3" id="KW-1185">Reference proteome</keyword>
<organism evidence="2 3">
    <name type="scientific">Cytospora mali</name>
    <name type="common">Apple Valsa canker fungus</name>
    <name type="synonym">Valsa mali</name>
    <dbReference type="NCBI Taxonomy" id="578113"/>
    <lineage>
        <taxon>Eukaryota</taxon>
        <taxon>Fungi</taxon>
        <taxon>Dikarya</taxon>
        <taxon>Ascomycota</taxon>
        <taxon>Pezizomycotina</taxon>
        <taxon>Sordariomycetes</taxon>
        <taxon>Sordariomycetidae</taxon>
        <taxon>Diaporthales</taxon>
        <taxon>Cytosporaceae</taxon>
        <taxon>Cytospora</taxon>
    </lineage>
</organism>
<evidence type="ECO:0000256" key="1">
    <source>
        <dbReference type="SAM" id="MobiDB-lite"/>
    </source>
</evidence>
<gene>
    <name evidence="2" type="ORF">VM1G_07563</name>
</gene>
<dbReference type="EMBL" id="CM003105">
    <property type="protein sequence ID" value="KUI71968.1"/>
    <property type="molecule type" value="Genomic_DNA"/>
</dbReference>
<feature type="region of interest" description="Disordered" evidence="1">
    <location>
        <begin position="33"/>
        <end position="58"/>
    </location>
</feature>
<evidence type="ECO:0000313" key="3">
    <source>
        <dbReference type="Proteomes" id="UP000078559"/>
    </source>
</evidence>
<sequence length="200" mass="20258">MAPRETRAAAAVMAAKKAAKRARRRKRLAEAAATASLFGGRGPLAPPRPPSPPPAGPLPGAVRAVPCLGCALSALAGRSDGECRDVEGGGLTGRIKRCLRYVRGHACKPVPPHAAAPAAALVAGLSSGVGRARQRFLRGALRKALAPPGEGSPSEGSLASSPAASERGEEEEEEGVASRSALLGLRRAAHAAVDAFFDAL</sequence>
<dbReference type="Proteomes" id="UP000078559">
    <property type="component" value="Chromosome 8"/>
</dbReference>
<feature type="region of interest" description="Disordered" evidence="1">
    <location>
        <begin position="144"/>
        <end position="179"/>
    </location>
</feature>
<dbReference type="AlphaFoldDB" id="A0A194W7A8"/>